<dbReference type="InterPro" id="IPR035426">
    <property type="entry name" value="Gemin2/Brr1"/>
</dbReference>
<dbReference type="PANTHER" id="PTHR12794:SF0">
    <property type="entry name" value="GEM-ASSOCIATED PROTEIN 2"/>
    <property type="match status" value="1"/>
</dbReference>
<dbReference type="Proteomes" id="UP001300502">
    <property type="component" value="Unassembled WGS sequence"/>
</dbReference>
<feature type="region of interest" description="Disordered" evidence="2">
    <location>
        <begin position="1"/>
        <end position="39"/>
    </location>
</feature>
<dbReference type="GO" id="GO:0032797">
    <property type="term" value="C:SMN complex"/>
    <property type="evidence" value="ECO:0007669"/>
    <property type="project" value="TreeGrafter"/>
</dbReference>
<evidence type="ECO:0000256" key="1">
    <source>
        <dbReference type="ARBA" id="ARBA00025758"/>
    </source>
</evidence>
<feature type="compositionally biased region" description="Low complexity" evidence="2">
    <location>
        <begin position="9"/>
        <end position="21"/>
    </location>
</feature>
<reference evidence="3 4" key="1">
    <citation type="submission" date="2022-07" db="EMBL/GenBank/DDBJ databases">
        <title>Genome-wide signatures of adaptation to extreme environments.</title>
        <authorList>
            <person name="Cho C.H."/>
            <person name="Yoon H.S."/>
        </authorList>
    </citation>
    <scope>NUCLEOTIDE SEQUENCE [LARGE SCALE GENOMIC DNA]</scope>
    <source>
        <strain evidence="3 4">108.79 E11</strain>
    </source>
</reference>
<sequence>MKRTREESCSNSSSSSSSSDSLELRQALPVSDGDLGDLSLPPCTPEQYLRRVRQEARSLPDVVCWQEWYTGNAGSEEPPQNTIEETNNNLENHEFDFIHGEVHMEYFRRIRERIIALQEESHSVELPKATDTKAWKSICWSVNDRNQRELCSIDSLPLKEWSCLDHVRCVSLVGLFEEWYRKDCSSLDFQMEEEELTRLVWLFGVLAALQPPLDADTEASIRSLLRHLIVKKRQYESIQTDHQLIDMVQSLIAVICNEFHQGYGVIENRF</sequence>
<dbReference type="Pfam" id="PF04938">
    <property type="entry name" value="SIP1"/>
    <property type="match status" value="1"/>
</dbReference>
<proteinExistence type="inferred from homology"/>
<evidence type="ECO:0008006" key="5">
    <source>
        <dbReference type="Google" id="ProtNLM"/>
    </source>
</evidence>
<name>A0AAV9IDW1_9RHOD</name>
<comment type="caution">
    <text evidence="3">The sequence shown here is derived from an EMBL/GenBank/DDBJ whole genome shotgun (WGS) entry which is preliminary data.</text>
</comment>
<dbReference type="GO" id="GO:0005634">
    <property type="term" value="C:nucleus"/>
    <property type="evidence" value="ECO:0007669"/>
    <property type="project" value="TreeGrafter"/>
</dbReference>
<keyword evidence="4" id="KW-1185">Reference proteome</keyword>
<evidence type="ECO:0000313" key="3">
    <source>
        <dbReference type="EMBL" id="KAK4525627.1"/>
    </source>
</evidence>
<evidence type="ECO:0000256" key="2">
    <source>
        <dbReference type="SAM" id="MobiDB-lite"/>
    </source>
</evidence>
<accession>A0AAV9IDW1</accession>
<organism evidence="3 4">
    <name type="scientific">Galdieria yellowstonensis</name>
    <dbReference type="NCBI Taxonomy" id="3028027"/>
    <lineage>
        <taxon>Eukaryota</taxon>
        <taxon>Rhodophyta</taxon>
        <taxon>Bangiophyceae</taxon>
        <taxon>Galdieriales</taxon>
        <taxon>Galdieriaceae</taxon>
        <taxon>Galdieria</taxon>
    </lineage>
</organism>
<gene>
    <name evidence="3" type="ORF">GAYE_SCF15G3536</name>
</gene>
<dbReference type="EMBL" id="JANCYU010000032">
    <property type="protein sequence ID" value="KAK4525627.1"/>
    <property type="molecule type" value="Genomic_DNA"/>
</dbReference>
<dbReference type="Gene3D" id="1.20.58.1070">
    <property type="match status" value="1"/>
</dbReference>
<protein>
    <recommendedName>
        <fullName evidence="5">Gem-associated protein 2</fullName>
    </recommendedName>
</protein>
<dbReference type="AlphaFoldDB" id="A0AAV9IDW1"/>
<dbReference type="GO" id="GO:0000387">
    <property type="term" value="P:spliceosomal snRNP assembly"/>
    <property type="evidence" value="ECO:0007669"/>
    <property type="project" value="InterPro"/>
</dbReference>
<comment type="similarity">
    <text evidence="1">Belongs to the gemin-2 family.</text>
</comment>
<evidence type="ECO:0000313" key="4">
    <source>
        <dbReference type="Proteomes" id="UP001300502"/>
    </source>
</evidence>
<dbReference type="PANTHER" id="PTHR12794">
    <property type="entry name" value="GEMIN2"/>
    <property type="match status" value="1"/>
</dbReference>